<proteinExistence type="predicted"/>
<protein>
    <submittedName>
        <fullName evidence="1">Uncharacterized protein</fullName>
    </submittedName>
</protein>
<name>A0A8S5LQ12_9CAUD</name>
<dbReference type="EMBL" id="BK015892">
    <property type="protein sequence ID" value="DAD72018.1"/>
    <property type="molecule type" value="Genomic_DNA"/>
</dbReference>
<accession>A0A8S5LQ12</accession>
<sequence length="157" mass="18136">MVVKELITLVNVESNEILDEQLEYIQYINAAIDWLTTILVSIKDREVVKNTDIPNLKGVPSDFMGFVPKSGYPIRIINGTFETYDGQTVKEVFYSVRKNHVDEMDDTIPFSEFFHSYLVQLVSFMVKKKSLMTDYAAYDKQFIDYITEQIKVARGIA</sequence>
<evidence type="ECO:0000313" key="1">
    <source>
        <dbReference type="EMBL" id="DAD72018.1"/>
    </source>
</evidence>
<reference evidence="1" key="1">
    <citation type="journal article" date="2021" name="Proc. Natl. Acad. Sci. U.S.A.">
        <title>A Catalog of Tens of Thousands of Viruses from Human Metagenomes Reveals Hidden Associations with Chronic Diseases.</title>
        <authorList>
            <person name="Tisza M.J."/>
            <person name="Buck C.B."/>
        </authorList>
    </citation>
    <scope>NUCLEOTIDE SEQUENCE</scope>
    <source>
        <strain evidence="1">CtYMC43</strain>
    </source>
</reference>
<organism evidence="1">
    <name type="scientific">Podoviridae sp. ctYMC43</name>
    <dbReference type="NCBI Taxonomy" id="2827619"/>
    <lineage>
        <taxon>Viruses</taxon>
        <taxon>Duplodnaviria</taxon>
        <taxon>Heunggongvirae</taxon>
        <taxon>Uroviricota</taxon>
        <taxon>Caudoviricetes</taxon>
    </lineage>
</organism>